<dbReference type="RefSeq" id="WP_105929892.1">
    <property type="nucleotide sequence ID" value="NZ_PVNO01000005.1"/>
</dbReference>
<keyword evidence="3" id="KW-1185">Reference proteome</keyword>
<organism evidence="2 3">
    <name type="scientific">Alteromonas gracilis</name>
    <dbReference type="NCBI Taxonomy" id="1479524"/>
    <lineage>
        <taxon>Bacteria</taxon>
        <taxon>Pseudomonadati</taxon>
        <taxon>Pseudomonadota</taxon>
        <taxon>Gammaproteobacteria</taxon>
        <taxon>Alteromonadales</taxon>
        <taxon>Alteromonadaceae</taxon>
        <taxon>Alteromonas/Salinimonas group</taxon>
        <taxon>Alteromonas</taxon>
    </lineage>
</organism>
<evidence type="ECO:0000313" key="2">
    <source>
        <dbReference type="EMBL" id="PRO70265.1"/>
    </source>
</evidence>
<dbReference type="Proteomes" id="UP000239539">
    <property type="component" value="Unassembled WGS sequence"/>
</dbReference>
<name>A0ABX5CRR3_9ALTE</name>
<proteinExistence type="predicted"/>
<dbReference type="InterPro" id="IPR045494">
    <property type="entry name" value="DUF6436"/>
</dbReference>
<evidence type="ECO:0000313" key="3">
    <source>
        <dbReference type="Proteomes" id="UP000239539"/>
    </source>
</evidence>
<dbReference type="Pfam" id="PF20029">
    <property type="entry name" value="DUF6436"/>
    <property type="match status" value="1"/>
</dbReference>
<evidence type="ECO:0000259" key="1">
    <source>
        <dbReference type="Pfam" id="PF20029"/>
    </source>
</evidence>
<sequence>MRTRWGWALLMLWAVSLLTALLVYGQRQLSLFDPDGKLLHLTTATEFDTQLVAILNDANIEAGSILHVGTSSRCYCESLTTPHQSQLSDKLGTNYEMVRLNIEDVPELQNIIPAVPALIVVDELNHLRYLGPYATGYGCFTGEDLVDQVVSYSRQSPYTGAVINADAEGCFC</sequence>
<reference evidence="3" key="1">
    <citation type="journal article" date="2020" name="Int. J. Syst. Evol. Microbiol.">
        <title>Alteromonas alba sp. nov., a marine bacterium isolated from the seawater of the West Pacific Ocean.</title>
        <authorList>
            <person name="Sun C."/>
            <person name="Wu Y.-H."/>
            <person name="Xamxidin M."/>
            <person name="Cheng H."/>
            <person name="Xu X.-W."/>
        </authorList>
    </citation>
    <scope>NUCLEOTIDE SEQUENCE [LARGE SCALE GENOMIC DNA]</scope>
    <source>
        <strain evidence="3">9a2</strain>
    </source>
</reference>
<gene>
    <name evidence="2" type="ORF">C6Y39_03245</name>
</gene>
<protein>
    <submittedName>
        <fullName evidence="2">Thioredoxin</fullName>
    </submittedName>
</protein>
<comment type="caution">
    <text evidence="2">The sequence shown here is derived from an EMBL/GenBank/DDBJ whole genome shotgun (WGS) entry which is preliminary data.</text>
</comment>
<feature type="domain" description="DUF6436" evidence="1">
    <location>
        <begin position="58"/>
        <end position="172"/>
    </location>
</feature>
<accession>A0ABX5CRR3</accession>
<dbReference type="EMBL" id="PVNO01000005">
    <property type="protein sequence ID" value="PRO70265.1"/>
    <property type="molecule type" value="Genomic_DNA"/>
</dbReference>